<gene>
    <name evidence="1" type="ORF">LXO92_02850</name>
</gene>
<dbReference type="RefSeq" id="WP_232890360.1">
    <property type="nucleotide sequence ID" value="NZ_JAJSPM010000001.1"/>
</dbReference>
<organism evidence="1 2">
    <name type="scientific">Legionella resiliens</name>
    <dbReference type="NCBI Taxonomy" id="2905958"/>
    <lineage>
        <taxon>Bacteria</taxon>
        <taxon>Pseudomonadati</taxon>
        <taxon>Pseudomonadota</taxon>
        <taxon>Gammaproteobacteria</taxon>
        <taxon>Legionellales</taxon>
        <taxon>Legionellaceae</taxon>
        <taxon>Legionella</taxon>
    </lineage>
</organism>
<accession>A0ABS8X332</accession>
<sequence>MKSILELISMIGEDYTSAITEVKSRINQVMELTEGGFSIGESTSRDSEDGALTDLRTSQPLITSDPKTTEIRRRLTLLQNKYNFIKFEEKINAETNQSTFIITDVAYPEFLNNTKTNFQFPTEEGIHSPEVNSVIIRNGLHDIRCRYIKVQVDNQMTYPIQDLQTLEKPFPQEEHNDVITCTKSNSGDNFSIIDFIASQDQTDFYEIKSMLNQFCDLTNNEFSLYFQSSSPGFPIDLRVFFDKEDVKGKNAQLKLSGFVQFGGSLIYEVKSSEDSNQIAIIIKAVNKAHLENYFTNKEKMHLEGKQLERALALIKEHFPDDKHIQDLVIVSGEGSYTRPFPHIRTQKFWSVSQVDPKTIARLTLLEKLGCIDFDQRPENRFTVEKRNNARYIRGGVAPVNFHNDNYQFIIVPKNLSLLDEKLNLVSNSSFMFN</sequence>
<dbReference type="EMBL" id="JAJTND010000001">
    <property type="protein sequence ID" value="MCE3531314.1"/>
    <property type="molecule type" value="Genomic_DNA"/>
</dbReference>
<comment type="caution">
    <text evidence="1">The sequence shown here is derived from an EMBL/GenBank/DDBJ whole genome shotgun (WGS) entry which is preliminary data.</text>
</comment>
<reference evidence="1 2" key="1">
    <citation type="journal article" date="2024" name="Pathogens">
        <title>Characterization of a Novel Species of Legionella Isolated from a Healthcare Facility: Legionella resiliens sp. nov.</title>
        <authorList>
            <person name="Cristino S."/>
            <person name="Pascale M.R."/>
            <person name="Marino F."/>
            <person name="Derelitto C."/>
            <person name="Salaris S."/>
            <person name="Orsini M."/>
            <person name="Squarzoni S."/>
            <person name="Grottola A."/>
            <person name="Girolamini L."/>
        </authorList>
    </citation>
    <scope>NUCLEOTIDE SEQUENCE [LARGE SCALE GENOMIC DNA]</scope>
    <source>
        <strain evidence="1 2">8cVS16</strain>
    </source>
</reference>
<evidence type="ECO:0000313" key="2">
    <source>
        <dbReference type="Proteomes" id="UP001320170"/>
    </source>
</evidence>
<evidence type="ECO:0000313" key="1">
    <source>
        <dbReference type="EMBL" id="MCE3531314.1"/>
    </source>
</evidence>
<dbReference type="Proteomes" id="UP001320170">
    <property type="component" value="Unassembled WGS sequence"/>
</dbReference>
<name>A0ABS8X332_9GAMM</name>
<proteinExistence type="predicted"/>
<protein>
    <submittedName>
        <fullName evidence="1">Uncharacterized protein</fullName>
    </submittedName>
</protein>
<keyword evidence="2" id="KW-1185">Reference proteome</keyword>